<organism evidence="2 5">
    <name type="scientific">Gigaspora rosea</name>
    <dbReference type="NCBI Taxonomy" id="44941"/>
    <lineage>
        <taxon>Eukaryota</taxon>
        <taxon>Fungi</taxon>
        <taxon>Fungi incertae sedis</taxon>
        <taxon>Mucoromycota</taxon>
        <taxon>Glomeromycotina</taxon>
        <taxon>Glomeromycetes</taxon>
        <taxon>Diversisporales</taxon>
        <taxon>Gigasporaceae</taxon>
        <taxon>Gigaspora</taxon>
    </lineage>
</organism>
<dbReference type="Proteomes" id="UP000266673">
    <property type="component" value="Unassembled WGS sequence"/>
</dbReference>
<protein>
    <submittedName>
        <fullName evidence="2">Uncharacterized protein</fullName>
    </submittedName>
</protein>
<feature type="compositionally biased region" description="Basic residues" evidence="1">
    <location>
        <begin position="328"/>
        <end position="340"/>
    </location>
</feature>
<reference evidence="2 5" key="1">
    <citation type="submission" date="2018-06" db="EMBL/GenBank/DDBJ databases">
        <title>Comparative genomics reveals the genomic features of Rhizophagus irregularis, R. cerebriforme, R. diaphanum and Gigaspora rosea, and their symbiotic lifestyle signature.</title>
        <authorList>
            <person name="Morin E."/>
            <person name="San Clemente H."/>
            <person name="Chen E.C.H."/>
            <person name="De La Providencia I."/>
            <person name="Hainaut M."/>
            <person name="Kuo A."/>
            <person name="Kohler A."/>
            <person name="Murat C."/>
            <person name="Tang N."/>
            <person name="Roy S."/>
            <person name="Loubradou J."/>
            <person name="Henrissat B."/>
            <person name="Grigoriev I.V."/>
            <person name="Corradi N."/>
            <person name="Roux C."/>
            <person name="Martin F.M."/>
        </authorList>
    </citation>
    <scope>NUCLEOTIDE SEQUENCE [LARGE SCALE GENOMIC DNA]</scope>
    <source>
        <strain evidence="2 5">DAOM 194757</strain>
    </source>
</reference>
<dbReference type="EMBL" id="QKWP01000224">
    <property type="protein sequence ID" value="RIB24243.1"/>
    <property type="molecule type" value="Genomic_DNA"/>
</dbReference>
<evidence type="ECO:0000256" key="1">
    <source>
        <dbReference type="SAM" id="MobiDB-lite"/>
    </source>
</evidence>
<proteinExistence type="predicted"/>
<accession>A0A397UPR9</accession>
<evidence type="ECO:0000313" key="5">
    <source>
        <dbReference type="Proteomes" id="UP000266673"/>
    </source>
</evidence>
<name>A0A397UPR9_9GLOM</name>
<evidence type="ECO:0000313" key="2">
    <source>
        <dbReference type="EMBL" id="RIB09126.1"/>
    </source>
</evidence>
<dbReference type="AlphaFoldDB" id="A0A397UPR9"/>
<dbReference type="EMBL" id="QKWP01001413">
    <property type="protein sequence ID" value="RIB09126.1"/>
    <property type="molecule type" value="Genomic_DNA"/>
</dbReference>
<sequence>MPSHASFIVIIVTKENYTSLTQGLAKYQIEENEFRIVHWKYFYPYNQPYTEFSAGDIVMFAGKFVVENLDQYITVSYPCIIATGDSERAFAADEIPLSAPHCLFTIQVTRDPKELEGSTYFDATNSQYNSVTNSKNVLMKLRVFYPTNAPRFSFLRPNSIKTNKTYIVSGFIRRVTTDFTIIELTDIDFISTNVSSVQYVQESTSSNTSNNRSFIDLIAEDVDSTTSQQSKRPRIITSRSSKQSTVPPPIVNEPETPIPTPTPVNIGPETFQSQKGKKKLSDLALNCLEPITVNSSQDRRTRVEDAPDDDNDNLEFLLQQEANEVPKKTRSGRTSKKSKK</sequence>
<evidence type="ECO:0000313" key="3">
    <source>
        <dbReference type="EMBL" id="RIB17861.1"/>
    </source>
</evidence>
<dbReference type="EMBL" id="QKWP01000578">
    <property type="protein sequence ID" value="RIB17861.1"/>
    <property type="molecule type" value="Genomic_DNA"/>
</dbReference>
<gene>
    <name evidence="4" type="ORF">C2G38_2070369</name>
    <name evidence="3" type="ORF">C2G38_2087308</name>
    <name evidence="2" type="ORF">C2G38_2109371</name>
</gene>
<feature type="region of interest" description="Disordered" evidence="1">
    <location>
        <begin position="223"/>
        <end position="278"/>
    </location>
</feature>
<comment type="caution">
    <text evidence="2">The sequence shown here is derived from an EMBL/GenBank/DDBJ whole genome shotgun (WGS) entry which is preliminary data.</text>
</comment>
<feature type="region of interest" description="Disordered" evidence="1">
    <location>
        <begin position="295"/>
        <end position="340"/>
    </location>
</feature>
<feature type="compositionally biased region" description="Pro residues" evidence="1">
    <location>
        <begin position="246"/>
        <end position="262"/>
    </location>
</feature>
<dbReference type="OrthoDB" id="2468119at2759"/>
<keyword evidence="5" id="KW-1185">Reference proteome</keyword>
<evidence type="ECO:0000313" key="4">
    <source>
        <dbReference type="EMBL" id="RIB24243.1"/>
    </source>
</evidence>